<evidence type="ECO:0000259" key="6">
    <source>
        <dbReference type="PROSITE" id="PS51709"/>
    </source>
</evidence>
<dbReference type="Gene3D" id="3.40.50.300">
    <property type="entry name" value="P-loop containing nucleotide triphosphate hydrolases"/>
    <property type="match status" value="1"/>
</dbReference>
<dbReference type="PANTHER" id="PTHR42714:SF2">
    <property type="entry name" value="TRNA MODIFICATION GTPASE GTPBP3, MITOCHONDRIAL"/>
    <property type="match status" value="1"/>
</dbReference>
<dbReference type="EMBL" id="VYZX01029346">
    <property type="protein sequence ID" value="NXS62429.1"/>
    <property type="molecule type" value="Genomic_DNA"/>
</dbReference>
<evidence type="ECO:0000313" key="7">
    <source>
        <dbReference type="EMBL" id="NXS62429.1"/>
    </source>
</evidence>
<dbReference type="PROSITE" id="PS51709">
    <property type="entry name" value="G_TRME"/>
    <property type="match status" value="1"/>
</dbReference>
<dbReference type="InterPro" id="IPR027417">
    <property type="entry name" value="P-loop_NTPase"/>
</dbReference>
<sequence length="492" mass="51992">GDTIFALSSGHGRCGVAVIRTSGPGSGGALQTLTGHPELPPPRVLVLRRIRDPVTAETLDRGLVVWFPGGVGSSSWCPTRGSSCPGRGLGVPGGLSGALPGFRLAEPGEFTRRAFRRGKLDLTAAEGLGDLIRAQTEAQRRQALRQMGGDLGRLYQRWSDTLTQALAHLEAYIDFSEDDNVEEEVLCQGEGWHRAGGGLGHPLPAVPHPILTTTSLSSIVDGTVRALEQEIGAHLQDGRRGELLRGGVHAVIAGPPNVGKSSLLNLLCQRPAAIVSPVAGTTRDVLEVSLNIGGYPLVLSDTAGLRDATDPVEQEGVTRARDRLQQADLVLAVLDATSVPTEPTGLGAALGSLLPPTAPPCILVLNKADLLRGSEGTLRDTCTQGDPLPPTTLLSCKTGKGLDHLLELLGRQLARLCGDPLAGSPSLTQTRHSLHLGDCAQELARYHRERRRDLGLAAEGLRVARRHLGRITGHVGAEDVLDIIFRDFCVGK</sequence>
<feature type="non-terminal residue" evidence="7">
    <location>
        <position position="492"/>
    </location>
</feature>
<keyword evidence="2" id="KW-0819">tRNA processing</keyword>
<dbReference type="InterPro" id="IPR018948">
    <property type="entry name" value="GTP-bd_TrmE_N"/>
</dbReference>
<dbReference type="FunFam" id="3.40.50.300:FF:000924">
    <property type="entry name" value="tRNA modification GTPase GTPBP3, mitochondrial"/>
    <property type="match status" value="1"/>
</dbReference>
<dbReference type="GO" id="GO:0005739">
    <property type="term" value="C:mitochondrion"/>
    <property type="evidence" value="ECO:0007669"/>
    <property type="project" value="TreeGrafter"/>
</dbReference>
<evidence type="ECO:0000256" key="3">
    <source>
        <dbReference type="ARBA" id="ARBA00022741"/>
    </source>
</evidence>
<evidence type="ECO:0000313" key="8">
    <source>
        <dbReference type="Proteomes" id="UP000520535"/>
    </source>
</evidence>
<feature type="non-terminal residue" evidence="7">
    <location>
        <position position="1"/>
    </location>
</feature>
<dbReference type="AlphaFoldDB" id="A0A7L2VYQ6"/>
<dbReference type="SUPFAM" id="SSF116878">
    <property type="entry name" value="TrmE connector domain"/>
    <property type="match status" value="1"/>
</dbReference>
<dbReference type="InterPro" id="IPR006073">
    <property type="entry name" value="GTP-bd"/>
</dbReference>
<dbReference type="Pfam" id="PF10396">
    <property type="entry name" value="TrmE_N"/>
    <property type="match status" value="1"/>
</dbReference>
<dbReference type="GO" id="GO:0003924">
    <property type="term" value="F:GTPase activity"/>
    <property type="evidence" value="ECO:0007669"/>
    <property type="project" value="InterPro"/>
</dbReference>
<feature type="domain" description="TrmE-type G" evidence="6">
    <location>
        <begin position="247"/>
        <end position="414"/>
    </location>
</feature>
<dbReference type="GO" id="GO:0030488">
    <property type="term" value="P:tRNA methylation"/>
    <property type="evidence" value="ECO:0007669"/>
    <property type="project" value="TreeGrafter"/>
</dbReference>
<dbReference type="PANTHER" id="PTHR42714">
    <property type="entry name" value="TRNA MODIFICATION GTPASE GTPBP3"/>
    <property type="match status" value="1"/>
</dbReference>
<dbReference type="Proteomes" id="UP000520535">
    <property type="component" value="Unassembled WGS sequence"/>
</dbReference>
<gene>
    <name evidence="7" type="primary">Gtpbp3</name>
    <name evidence="7" type="ORF">BRALEP_R14144</name>
</gene>
<dbReference type="InterPro" id="IPR027266">
    <property type="entry name" value="TrmE/GcvT-like"/>
</dbReference>
<evidence type="ECO:0000256" key="1">
    <source>
        <dbReference type="ARBA" id="ARBA00011043"/>
    </source>
</evidence>
<keyword evidence="5" id="KW-0342">GTP-binding</keyword>
<dbReference type="InterPro" id="IPR031168">
    <property type="entry name" value="G_TrmE"/>
</dbReference>
<keyword evidence="4" id="KW-0378">Hydrolase</keyword>
<protein>
    <submittedName>
        <fullName evidence="7">GTPB3 GTPase</fullName>
    </submittedName>
</protein>
<dbReference type="HAMAP" id="MF_00379">
    <property type="entry name" value="GTPase_MnmE"/>
    <property type="match status" value="1"/>
</dbReference>
<dbReference type="GO" id="GO:0005525">
    <property type="term" value="F:GTP binding"/>
    <property type="evidence" value="ECO:0007669"/>
    <property type="project" value="UniProtKB-KW"/>
</dbReference>
<dbReference type="SUPFAM" id="SSF52540">
    <property type="entry name" value="P-loop containing nucleoside triphosphate hydrolases"/>
    <property type="match status" value="1"/>
</dbReference>
<dbReference type="SUPFAM" id="SSF103025">
    <property type="entry name" value="Folate-binding domain"/>
    <property type="match status" value="1"/>
</dbReference>
<dbReference type="Pfam" id="PF12631">
    <property type="entry name" value="MnmE_helical"/>
    <property type="match status" value="1"/>
</dbReference>
<proteinExistence type="inferred from homology"/>
<dbReference type="InterPro" id="IPR027368">
    <property type="entry name" value="MnmE_dom2"/>
</dbReference>
<dbReference type="InterPro" id="IPR004520">
    <property type="entry name" value="GTPase_MnmE"/>
</dbReference>
<dbReference type="NCBIfam" id="TIGR00231">
    <property type="entry name" value="small_GTP"/>
    <property type="match status" value="1"/>
</dbReference>
<name>A0A7L2VYQ6_9AVES</name>
<evidence type="ECO:0000256" key="5">
    <source>
        <dbReference type="ARBA" id="ARBA00023134"/>
    </source>
</evidence>
<keyword evidence="8" id="KW-1185">Reference proteome</keyword>
<accession>A0A7L2VYQ6</accession>
<evidence type="ECO:0000256" key="4">
    <source>
        <dbReference type="ARBA" id="ARBA00022801"/>
    </source>
</evidence>
<reference evidence="7 8" key="1">
    <citation type="submission" date="2019-09" db="EMBL/GenBank/DDBJ databases">
        <title>Bird 10,000 Genomes (B10K) Project - Family phase.</title>
        <authorList>
            <person name="Zhang G."/>
        </authorList>
    </citation>
    <scope>NUCLEOTIDE SEQUENCE [LARGE SCALE GENOMIC DNA]</scope>
    <source>
        <strain evidence="7">B10K-DU-012-52</strain>
    </source>
</reference>
<dbReference type="InterPro" id="IPR005225">
    <property type="entry name" value="Small_GTP-bd"/>
</dbReference>
<dbReference type="InterPro" id="IPR025867">
    <property type="entry name" value="MnmE_helical"/>
</dbReference>
<organism evidence="7 8">
    <name type="scientific">Brachypteracias leptosomus</name>
    <name type="common">short-legged ground-roller</name>
    <dbReference type="NCBI Taxonomy" id="135165"/>
    <lineage>
        <taxon>Eukaryota</taxon>
        <taxon>Metazoa</taxon>
        <taxon>Chordata</taxon>
        <taxon>Craniata</taxon>
        <taxon>Vertebrata</taxon>
        <taxon>Euteleostomi</taxon>
        <taxon>Archelosauria</taxon>
        <taxon>Archosauria</taxon>
        <taxon>Dinosauria</taxon>
        <taxon>Saurischia</taxon>
        <taxon>Theropoda</taxon>
        <taxon>Coelurosauria</taxon>
        <taxon>Aves</taxon>
        <taxon>Neognathae</taxon>
        <taxon>Neoaves</taxon>
        <taxon>Telluraves</taxon>
        <taxon>Coraciimorphae</taxon>
        <taxon>Coraciiformes</taxon>
        <taxon>Brachypteraciidae</taxon>
        <taxon>Brachypteracias</taxon>
    </lineage>
</organism>
<keyword evidence="3" id="KW-0547">Nucleotide-binding</keyword>
<dbReference type="OrthoDB" id="188276at2759"/>
<dbReference type="Gene3D" id="1.20.120.430">
    <property type="entry name" value="tRNA modification GTPase MnmE domain 2"/>
    <property type="match status" value="2"/>
</dbReference>
<dbReference type="CDD" id="cd14858">
    <property type="entry name" value="TrmE_N"/>
    <property type="match status" value="1"/>
</dbReference>
<evidence type="ECO:0000256" key="2">
    <source>
        <dbReference type="ARBA" id="ARBA00022694"/>
    </source>
</evidence>
<comment type="caution">
    <text evidence="7">The sequence shown here is derived from an EMBL/GenBank/DDBJ whole genome shotgun (WGS) entry which is preliminary data.</text>
</comment>
<comment type="similarity">
    <text evidence="1">Belongs to the TRAFAC class TrmE-Era-EngA-EngB-Septin-like GTPase superfamily. TrmE GTPase family.</text>
</comment>
<dbReference type="Gene3D" id="3.30.1360.120">
    <property type="entry name" value="Probable tRNA modification gtpase trme, domain 1"/>
    <property type="match status" value="1"/>
</dbReference>
<dbReference type="GO" id="GO:0002098">
    <property type="term" value="P:tRNA wobble uridine modification"/>
    <property type="evidence" value="ECO:0007669"/>
    <property type="project" value="TreeGrafter"/>
</dbReference>
<dbReference type="CDD" id="cd04164">
    <property type="entry name" value="trmE"/>
    <property type="match status" value="1"/>
</dbReference>
<dbReference type="Pfam" id="PF01926">
    <property type="entry name" value="MMR_HSR1"/>
    <property type="match status" value="1"/>
</dbReference>